<feature type="repeat" description="PPR" evidence="2">
    <location>
        <begin position="416"/>
        <end position="446"/>
    </location>
</feature>
<dbReference type="Pfam" id="PF13041">
    <property type="entry name" value="PPR_2"/>
    <property type="match status" value="2"/>
</dbReference>
<evidence type="ECO:0000256" key="3">
    <source>
        <dbReference type="SAM" id="MobiDB-lite"/>
    </source>
</evidence>
<feature type="region of interest" description="Disordered" evidence="3">
    <location>
        <begin position="214"/>
        <end position="233"/>
    </location>
</feature>
<organism evidence="4 5">
    <name type="scientific">Rhizoctonia solani</name>
    <dbReference type="NCBI Taxonomy" id="456999"/>
    <lineage>
        <taxon>Eukaryota</taxon>
        <taxon>Fungi</taxon>
        <taxon>Dikarya</taxon>
        <taxon>Basidiomycota</taxon>
        <taxon>Agaricomycotina</taxon>
        <taxon>Agaricomycetes</taxon>
        <taxon>Cantharellales</taxon>
        <taxon>Ceratobasidiaceae</taxon>
        <taxon>Rhizoctonia</taxon>
    </lineage>
</organism>
<proteinExistence type="predicted"/>
<dbReference type="EMBL" id="CAJMXA010002438">
    <property type="protein sequence ID" value="CAE6480835.1"/>
    <property type="molecule type" value="Genomic_DNA"/>
</dbReference>
<dbReference type="InterPro" id="IPR051222">
    <property type="entry name" value="PPR/CCM1_RNA-binding"/>
</dbReference>
<evidence type="ECO:0000313" key="4">
    <source>
        <dbReference type="EMBL" id="CAE6480835.1"/>
    </source>
</evidence>
<dbReference type="PANTHER" id="PTHR47942:SF63">
    <property type="entry name" value="PENTATRICOPEPTIDE REPEAT-CONTAINING PROTEIN"/>
    <property type="match status" value="1"/>
</dbReference>
<dbReference type="Proteomes" id="UP000663853">
    <property type="component" value="Unassembled WGS sequence"/>
</dbReference>
<keyword evidence="1" id="KW-0677">Repeat</keyword>
<dbReference type="PANTHER" id="PTHR47942">
    <property type="entry name" value="TETRATRICOPEPTIDE REPEAT (TPR)-LIKE SUPERFAMILY PROTEIN-RELATED"/>
    <property type="match status" value="1"/>
</dbReference>
<protein>
    <submittedName>
        <fullName evidence="4">Uncharacterized protein</fullName>
    </submittedName>
</protein>
<feature type="compositionally biased region" description="Polar residues" evidence="3">
    <location>
        <begin position="625"/>
        <end position="644"/>
    </location>
</feature>
<dbReference type="Pfam" id="PF13812">
    <property type="entry name" value="PPR_3"/>
    <property type="match status" value="1"/>
</dbReference>
<feature type="region of interest" description="Disordered" evidence="3">
    <location>
        <begin position="619"/>
        <end position="648"/>
    </location>
</feature>
<dbReference type="PROSITE" id="PS51375">
    <property type="entry name" value="PPR"/>
    <property type="match status" value="3"/>
</dbReference>
<evidence type="ECO:0000256" key="2">
    <source>
        <dbReference type="PROSITE-ProRule" id="PRU00708"/>
    </source>
</evidence>
<dbReference type="NCBIfam" id="TIGR00756">
    <property type="entry name" value="PPR"/>
    <property type="match status" value="2"/>
</dbReference>
<evidence type="ECO:0000256" key="1">
    <source>
        <dbReference type="ARBA" id="ARBA00022737"/>
    </source>
</evidence>
<reference evidence="4" key="1">
    <citation type="submission" date="2021-01" db="EMBL/GenBank/DDBJ databases">
        <authorList>
            <person name="Kaushik A."/>
        </authorList>
    </citation>
    <scope>NUCLEOTIDE SEQUENCE</scope>
    <source>
        <strain evidence="4">AG6-10EEA</strain>
    </source>
</reference>
<gene>
    <name evidence="4" type="ORF">RDB_LOCUS88191</name>
</gene>
<evidence type="ECO:0000313" key="5">
    <source>
        <dbReference type="Proteomes" id="UP000663853"/>
    </source>
</evidence>
<sequence>MQAPQKQAIHLVRTLISGRTTSIYRRLNSTQISSLLHGSLGVKLPPRKPIILPGNVGLVFNDRLAGLRADLDSGDISGVWRRFSDLRDAGQADHLSLSDLEEVDEAIASTIYRSTTTSSTTPKAKSLRNSLLNARTLKYRSTELAPVEQIHELGLWLAVRGPMCVLRACMIRALIDTDSKPKLVLGLWESFASRCLAGEGAHFLEVASRPEVSPATNVSKLDDDPLGSDPSTAVQATPQQKLLTYHPGRPELLQLTICAYAMQDDFRGAFDSIYPTLIPLKHEIARDLLEPIRQVRQDVVAKAVRYINDLDLLRLLARPWSFRNYLFNFVHTLHADKFQSTYQEILRLLREPNPWVGLLAVSSGPPPISPDPNSKPIFSVSRQTWSDLIEGAGVLRRPDMRESIWKDFCSLGGTPTTGMWNTLLLGYLREGRLEDAKKVWAAMGKDGHDVYTYTTMMRGLFDRGLSNEAIAYYEEMKKKIPRTDISIRSYNVVIHGLFTNRLAKAALQLVSELEAGSALPAPTHPAPDITTYNTMLRHYARRREMAPLSKVLHTIAEKQIRPDIYTLSTILNALLAVGMQEAPSRILQIMKALRVQVNEAVASELIEDVVYRVPGRATKKKDQSLESTGAGPQTSTPSDTSTYQGAGLSPRERLQAGVKMLVAFEDAGVKTNVINYTSLMAAFHRAAGTGAGPQVISHVEAQQATRALRTRMKKRNIHGNRVTYNILIAACLEGGDVPKSKWRELSPASPATGGRPAIDLSSVPPNVEQAVQYFHDMRSAGIIPNHDTWYVLLQGVALHGQIPLAQALCDELVKTKFVPQTGLLKLMMQIRGGY</sequence>
<feature type="repeat" description="PPR" evidence="2">
    <location>
        <begin position="449"/>
        <end position="479"/>
    </location>
</feature>
<name>A0A8H3H541_9AGAM</name>
<comment type="caution">
    <text evidence="4">The sequence shown here is derived from an EMBL/GenBank/DDBJ whole genome shotgun (WGS) entry which is preliminary data.</text>
</comment>
<dbReference type="InterPro" id="IPR011990">
    <property type="entry name" value="TPR-like_helical_dom_sf"/>
</dbReference>
<feature type="repeat" description="PPR" evidence="2">
    <location>
        <begin position="528"/>
        <end position="562"/>
    </location>
</feature>
<dbReference type="Gene3D" id="1.25.40.10">
    <property type="entry name" value="Tetratricopeptide repeat domain"/>
    <property type="match status" value="3"/>
</dbReference>
<accession>A0A8H3H541</accession>
<dbReference type="AlphaFoldDB" id="A0A8H3H541"/>
<dbReference type="InterPro" id="IPR002885">
    <property type="entry name" value="PPR_rpt"/>
</dbReference>